<evidence type="ECO:0000256" key="5">
    <source>
        <dbReference type="HAMAP-Rule" id="MF_00374"/>
    </source>
</evidence>
<accession>A0ABU5RVF0</accession>
<evidence type="ECO:0000256" key="3">
    <source>
        <dbReference type="ARBA" id="ARBA00023274"/>
    </source>
</evidence>
<sequence>MARPTITDVRSLSDTQIGEQIDGVRRELFDLRFQQATRRLEHPHRFKEARIKLAHLLTVQQERQSSTVAS</sequence>
<evidence type="ECO:0000256" key="4">
    <source>
        <dbReference type="ARBA" id="ARBA00035204"/>
    </source>
</evidence>
<dbReference type="GO" id="GO:0005840">
    <property type="term" value="C:ribosome"/>
    <property type="evidence" value="ECO:0007669"/>
    <property type="project" value="UniProtKB-KW"/>
</dbReference>
<evidence type="ECO:0000256" key="2">
    <source>
        <dbReference type="ARBA" id="ARBA00022980"/>
    </source>
</evidence>
<gene>
    <name evidence="5 6" type="primary">rpmC</name>
    <name evidence="5" type="synonym">rpl29</name>
    <name evidence="6" type="ORF">VB738_10815</name>
</gene>
<comment type="similarity">
    <text evidence="1 5">Belongs to the universal ribosomal protein uL29 family.</text>
</comment>
<dbReference type="InterPro" id="IPR036049">
    <property type="entry name" value="Ribosomal_uL29_sf"/>
</dbReference>
<dbReference type="InterPro" id="IPR050063">
    <property type="entry name" value="Ribosomal_protein_uL29"/>
</dbReference>
<dbReference type="Proteomes" id="UP001304461">
    <property type="component" value="Unassembled WGS sequence"/>
</dbReference>
<dbReference type="CDD" id="cd00427">
    <property type="entry name" value="Ribosomal_L29_HIP"/>
    <property type="match status" value="1"/>
</dbReference>
<dbReference type="Gene3D" id="1.10.287.310">
    <property type="match status" value="1"/>
</dbReference>
<dbReference type="SUPFAM" id="SSF46561">
    <property type="entry name" value="Ribosomal protein L29 (L29p)"/>
    <property type="match status" value="1"/>
</dbReference>
<dbReference type="PANTHER" id="PTHR10916">
    <property type="entry name" value="60S RIBOSOMAL PROTEIN L35/50S RIBOSOMAL PROTEIN L29"/>
    <property type="match status" value="1"/>
</dbReference>
<reference evidence="6 7" key="1">
    <citation type="submission" date="2023-12" db="EMBL/GenBank/DDBJ databases">
        <title>Baltic Sea Cyanobacteria.</title>
        <authorList>
            <person name="Delbaje E."/>
            <person name="Fewer D.P."/>
            <person name="Shishido T.K."/>
        </authorList>
    </citation>
    <scope>NUCLEOTIDE SEQUENCE [LARGE SCALE GENOMIC DNA]</scope>
    <source>
        <strain evidence="6 7">UHCC 0139</strain>
    </source>
</reference>
<evidence type="ECO:0000313" key="7">
    <source>
        <dbReference type="Proteomes" id="UP001304461"/>
    </source>
</evidence>
<dbReference type="PANTHER" id="PTHR10916:SF0">
    <property type="entry name" value="LARGE RIBOSOMAL SUBUNIT PROTEIN UL29C"/>
    <property type="match status" value="1"/>
</dbReference>
<dbReference type="InterPro" id="IPR001854">
    <property type="entry name" value="Ribosomal_uL29"/>
</dbReference>
<evidence type="ECO:0000313" key="6">
    <source>
        <dbReference type="EMBL" id="MEA5391747.1"/>
    </source>
</evidence>
<evidence type="ECO:0000256" key="1">
    <source>
        <dbReference type="ARBA" id="ARBA00009254"/>
    </source>
</evidence>
<name>A0ABU5RVF0_9CYAN</name>
<protein>
    <recommendedName>
        <fullName evidence="4 5">Large ribosomal subunit protein uL29</fullName>
    </recommendedName>
</protein>
<keyword evidence="7" id="KW-1185">Reference proteome</keyword>
<keyword evidence="3 5" id="KW-0687">Ribonucleoprotein</keyword>
<dbReference type="EMBL" id="JAYGHX010000006">
    <property type="protein sequence ID" value="MEA5391747.1"/>
    <property type="molecule type" value="Genomic_DNA"/>
</dbReference>
<organism evidence="6 7">
    <name type="scientific">Cyanobium gracile UHCC 0139</name>
    <dbReference type="NCBI Taxonomy" id="3110308"/>
    <lineage>
        <taxon>Bacteria</taxon>
        <taxon>Bacillati</taxon>
        <taxon>Cyanobacteriota</taxon>
        <taxon>Cyanophyceae</taxon>
        <taxon>Synechococcales</taxon>
        <taxon>Prochlorococcaceae</taxon>
        <taxon>Cyanobium</taxon>
    </lineage>
</organism>
<dbReference type="HAMAP" id="MF_00374">
    <property type="entry name" value="Ribosomal_uL29"/>
    <property type="match status" value="1"/>
</dbReference>
<keyword evidence="2 5" id="KW-0689">Ribosomal protein</keyword>
<comment type="caution">
    <text evidence="6">The sequence shown here is derived from an EMBL/GenBank/DDBJ whole genome shotgun (WGS) entry which is preliminary data.</text>
</comment>
<proteinExistence type="inferred from homology"/>
<dbReference type="Pfam" id="PF00831">
    <property type="entry name" value="Ribosomal_L29"/>
    <property type="match status" value="1"/>
</dbReference>
<dbReference type="RefSeq" id="WP_323305745.1">
    <property type="nucleotide sequence ID" value="NZ_JAYGHX010000006.1"/>
</dbReference>
<dbReference type="NCBIfam" id="TIGR00012">
    <property type="entry name" value="L29"/>
    <property type="match status" value="1"/>
</dbReference>